<name>A0A4Z2G4L9_9TELE</name>
<comment type="caution">
    <text evidence="2">The sequence shown here is derived from an EMBL/GenBank/DDBJ whole genome shotgun (WGS) entry which is preliminary data.</text>
</comment>
<dbReference type="AlphaFoldDB" id="A0A4Z2G4L9"/>
<dbReference type="Proteomes" id="UP000314294">
    <property type="component" value="Unassembled WGS sequence"/>
</dbReference>
<protein>
    <submittedName>
        <fullName evidence="2">Uncharacterized protein</fullName>
    </submittedName>
</protein>
<accession>A0A4Z2G4L9</accession>
<gene>
    <name evidence="2" type="ORF">EYF80_041261</name>
</gene>
<sequence length="113" mass="11933">MPFSITLCDSTNGSHQSQVFKSPSGLKSGDINLLARGPNEDSRLYAPPANNVNTDPQPARCAPALEGLLPVMAVSFPHGVRLSGILPAARRAAAPPRSRGKQHMTCMAATQQN</sequence>
<evidence type="ECO:0000313" key="2">
    <source>
        <dbReference type="EMBL" id="TNN48517.1"/>
    </source>
</evidence>
<proteinExistence type="predicted"/>
<evidence type="ECO:0000313" key="3">
    <source>
        <dbReference type="Proteomes" id="UP000314294"/>
    </source>
</evidence>
<organism evidence="2 3">
    <name type="scientific">Liparis tanakae</name>
    <name type="common">Tanaka's snailfish</name>
    <dbReference type="NCBI Taxonomy" id="230148"/>
    <lineage>
        <taxon>Eukaryota</taxon>
        <taxon>Metazoa</taxon>
        <taxon>Chordata</taxon>
        <taxon>Craniata</taxon>
        <taxon>Vertebrata</taxon>
        <taxon>Euteleostomi</taxon>
        <taxon>Actinopterygii</taxon>
        <taxon>Neopterygii</taxon>
        <taxon>Teleostei</taxon>
        <taxon>Neoteleostei</taxon>
        <taxon>Acanthomorphata</taxon>
        <taxon>Eupercaria</taxon>
        <taxon>Perciformes</taxon>
        <taxon>Cottioidei</taxon>
        <taxon>Cottales</taxon>
        <taxon>Liparidae</taxon>
        <taxon>Liparis</taxon>
    </lineage>
</organism>
<evidence type="ECO:0000256" key="1">
    <source>
        <dbReference type="SAM" id="MobiDB-lite"/>
    </source>
</evidence>
<keyword evidence="3" id="KW-1185">Reference proteome</keyword>
<reference evidence="2 3" key="1">
    <citation type="submission" date="2019-03" db="EMBL/GenBank/DDBJ databases">
        <title>First draft genome of Liparis tanakae, snailfish: a comprehensive survey of snailfish specific genes.</title>
        <authorList>
            <person name="Kim W."/>
            <person name="Song I."/>
            <person name="Jeong J.-H."/>
            <person name="Kim D."/>
            <person name="Kim S."/>
            <person name="Ryu S."/>
            <person name="Song J.Y."/>
            <person name="Lee S.K."/>
        </authorList>
    </citation>
    <scope>NUCLEOTIDE SEQUENCE [LARGE SCALE GENOMIC DNA]</scope>
    <source>
        <tissue evidence="2">Muscle</tissue>
    </source>
</reference>
<feature type="region of interest" description="Disordered" evidence="1">
    <location>
        <begin position="91"/>
        <end position="113"/>
    </location>
</feature>
<dbReference type="EMBL" id="SRLO01000693">
    <property type="protein sequence ID" value="TNN48517.1"/>
    <property type="molecule type" value="Genomic_DNA"/>
</dbReference>